<dbReference type="AlphaFoldDB" id="A0A2U2BXH9"/>
<evidence type="ECO:0000313" key="3">
    <source>
        <dbReference type="Proteomes" id="UP000245168"/>
    </source>
</evidence>
<dbReference type="EMBL" id="QEXV01000001">
    <property type="protein sequence ID" value="PWE18721.1"/>
    <property type="molecule type" value="Genomic_DNA"/>
</dbReference>
<evidence type="ECO:0008006" key="4">
    <source>
        <dbReference type="Google" id="ProtNLM"/>
    </source>
</evidence>
<keyword evidence="1" id="KW-0812">Transmembrane</keyword>
<dbReference type="InterPro" id="IPR045584">
    <property type="entry name" value="Pilin-like"/>
</dbReference>
<dbReference type="SUPFAM" id="SSF54523">
    <property type="entry name" value="Pili subunits"/>
    <property type="match status" value="1"/>
</dbReference>
<dbReference type="OrthoDB" id="7632316at2"/>
<evidence type="ECO:0000313" key="2">
    <source>
        <dbReference type="EMBL" id="PWE18721.1"/>
    </source>
</evidence>
<comment type="caution">
    <text evidence="2">The sequence shown here is derived from an EMBL/GenBank/DDBJ whole genome shotgun (WGS) entry which is preliminary data.</text>
</comment>
<organism evidence="2 3">
    <name type="scientific">Marinicauda salina</name>
    <dbReference type="NCBI Taxonomy" id="2135793"/>
    <lineage>
        <taxon>Bacteria</taxon>
        <taxon>Pseudomonadati</taxon>
        <taxon>Pseudomonadota</taxon>
        <taxon>Alphaproteobacteria</taxon>
        <taxon>Maricaulales</taxon>
        <taxon>Maricaulaceae</taxon>
        <taxon>Marinicauda</taxon>
    </lineage>
</organism>
<accession>A0A2U2BXH9</accession>
<keyword evidence="1" id="KW-0472">Membrane</keyword>
<name>A0A2U2BXH9_9PROT</name>
<protein>
    <recommendedName>
        <fullName evidence="4">Prepilin-type N-terminal cleavage/methylation domain-containing protein</fullName>
    </recommendedName>
</protein>
<dbReference type="NCBIfam" id="TIGR02532">
    <property type="entry name" value="IV_pilin_GFxxxE"/>
    <property type="match status" value="1"/>
</dbReference>
<feature type="transmembrane region" description="Helical" evidence="1">
    <location>
        <begin position="15"/>
        <end position="33"/>
    </location>
</feature>
<evidence type="ECO:0000256" key="1">
    <source>
        <dbReference type="SAM" id="Phobius"/>
    </source>
</evidence>
<gene>
    <name evidence="2" type="ORF">DDZ18_03775</name>
</gene>
<proteinExistence type="predicted"/>
<keyword evidence="3" id="KW-1185">Reference proteome</keyword>
<sequence>MSGPRNDAGFSLTETLVAVAILAAVSVALAPAIRSAFVAHKALGEASEAASAHLHLEHALRDLLAAALQLPGSGDAPTFEGNPGSIRFAARPPGSRSPLVVGIEVAGREDAQSVRITLTPLDGGPSAGDTIGGAYSELRFLFYGEAEEGEPARWRRNWDASRPPRLVVLDMARRPGDDALRRIEVAVGGRAELACDYDSGLQACRQGI</sequence>
<dbReference type="InterPro" id="IPR012902">
    <property type="entry name" value="N_methyl_site"/>
</dbReference>
<dbReference type="Proteomes" id="UP000245168">
    <property type="component" value="Unassembled WGS sequence"/>
</dbReference>
<dbReference type="RefSeq" id="WP_109251995.1">
    <property type="nucleotide sequence ID" value="NZ_QEXV01000001.1"/>
</dbReference>
<keyword evidence="1" id="KW-1133">Transmembrane helix</keyword>
<reference evidence="3" key="1">
    <citation type="submission" date="2018-05" db="EMBL/GenBank/DDBJ databases">
        <authorList>
            <person name="Liu B.-T."/>
        </authorList>
    </citation>
    <scope>NUCLEOTIDE SEQUENCE [LARGE SCALE GENOMIC DNA]</scope>
    <source>
        <strain evidence="3">WD6-1</strain>
    </source>
</reference>
<dbReference type="Pfam" id="PF07963">
    <property type="entry name" value="N_methyl"/>
    <property type="match status" value="1"/>
</dbReference>